<dbReference type="SUPFAM" id="SSF161098">
    <property type="entry name" value="MetI-like"/>
    <property type="match status" value="1"/>
</dbReference>
<dbReference type="RefSeq" id="WP_084330827.1">
    <property type="nucleotide sequence ID" value="NZ_CP158255.1"/>
</dbReference>
<dbReference type="PROSITE" id="PS50928">
    <property type="entry name" value="ABC_TM1"/>
    <property type="match status" value="1"/>
</dbReference>
<feature type="transmembrane region" description="Helical" evidence="8">
    <location>
        <begin position="181"/>
        <end position="210"/>
    </location>
</feature>
<gene>
    <name evidence="11" type="ORF">ABRZ09_02750</name>
</gene>
<accession>A0AB39D958</accession>
<evidence type="ECO:0000256" key="4">
    <source>
        <dbReference type="ARBA" id="ARBA00022475"/>
    </source>
</evidence>
<feature type="region of interest" description="Disordered" evidence="9">
    <location>
        <begin position="1"/>
        <end position="25"/>
    </location>
</feature>
<protein>
    <submittedName>
        <fullName evidence="11">ABC transporter permease</fullName>
    </submittedName>
</protein>
<keyword evidence="3 8" id="KW-0813">Transport</keyword>
<evidence type="ECO:0000256" key="1">
    <source>
        <dbReference type="ARBA" id="ARBA00004651"/>
    </source>
</evidence>
<evidence type="ECO:0000259" key="10">
    <source>
        <dbReference type="PROSITE" id="PS50928"/>
    </source>
</evidence>
<evidence type="ECO:0000256" key="7">
    <source>
        <dbReference type="ARBA" id="ARBA00023136"/>
    </source>
</evidence>
<dbReference type="Gene3D" id="1.10.3720.10">
    <property type="entry name" value="MetI-like"/>
    <property type="match status" value="1"/>
</dbReference>
<evidence type="ECO:0000256" key="2">
    <source>
        <dbReference type="ARBA" id="ARBA00007069"/>
    </source>
</evidence>
<dbReference type="PANTHER" id="PTHR42929:SF1">
    <property type="entry name" value="INNER MEMBRANE ABC TRANSPORTER PERMEASE PROTEIN YDCU-RELATED"/>
    <property type="match status" value="1"/>
</dbReference>
<feature type="transmembrane region" description="Helical" evidence="8">
    <location>
        <begin position="231"/>
        <end position="255"/>
    </location>
</feature>
<dbReference type="GO" id="GO:0005886">
    <property type="term" value="C:plasma membrane"/>
    <property type="evidence" value="ECO:0007669"/>
    <property type="project" value="UniProtKB-SubCell"/>
</dbReference>
<dbReference type="InterPro" id="IPR000515">
    <property type="entry name" value="MetI-like"/>
</dbReference>
<dbReference type="GO" id="GO:0055085">
    <property type="term" value="P:transmembrane transport"/>
    <property type="evidence" value="ECO:0007669"/>
    <property type="project" value="InterPro"/>
</dbReference>
<keyword evidence="4" id="KW-1003">Cell membrane</keyword>
<name>A0AB39D958_9BURK</name>
<feature type="transmembrane region" description="Helical" evidence="8">
    <location>
        <begin position="53"/>
        <end position="75"/>
    </location>
</feature>
<organism evidence="11">
    <name type="scientific">Castellaniella ginsengisoli</name>
    <dbReference type="NCBI Taxonomy" id="546114"/>
    <lineage>
        <taxon>Bacteria</taxon>
        <taxon>Pseudomonadati</taxon>
        <taxon>Pseudomonadota</taxon>
        <taxon>Betaproteobacteria</taxon>
        <taxon>Burkholderiales</taxon>
        <taxon>Alcaligenaceae</taxon>
        <taxon>Castellaniella</taxon>
    </lineage>
</organism>
<feature type="domain" description="ABC transmembrane type-1" evidence="10">
    <location>
        <begin position="102"/>
        <end position="307"/>
    </location>
</feature>
<comment type="similarity">
    <text evidence="2">Belongs to the binding-protein-dependent transport system permease family. CysTW subfamily.</text>
</comment>
<dbReference type="InterPro" id="IPR035906">
    <property type="entry name" value="MetI-like_sf"/>
</dbReference>
<evidence type="ECO:0000256" key="3">
    <source>
        <dbReference type="ARBA" id="ARBA00022448"/>
    </source>
</evidence>
<sequence length="316" mass="35294">MAQEVLVTIPRQSSTRSPGAASRVRPLRRTSPRTGHFVPKQRLYTFSLSLPPFVWQLLFLVFPVVFLLVITFWSVEFFRLKPDFTFANWAFIYTRGYFYDAYVLTFGMAIFSAIVISAIAFPCAYAIAFKFRKSARQLALLLLIIPFFTSYLVRVYAWQVVLADSGVVNMLLSWLSLPPVAMLNTLGGTLIGYATLCLPLVTLLQLLSLIYVDRNLVEASHNLGCGRLGTIWHVIIPSARIGIMVAALFCFILTFGDFVSPLYLGGGLRTVLSTVIIDTVKSGQQWPQAAVVAVTMIMTLLAVALAAIWFAYRRPK</sequence>
<dbReference type="Pfam" id="PF00528">
    <property type="entry name" value="BPD_transp_1"/>
    <property type="match status" value="1"/>
</dbReference>
<keyword evidence="5 8" id="KW-0812">Transmembrane</keyword>
<proteinExistence type="inferred from homology"/>
<reference evidence="11" key="1">
    <citation type="submission" date="2024-05" db="EMBL/GenBank/DDBJ databases">
        <authorList>
            <person name="Luo Y.-C."/>
            <person name="Nicholds J."/>
            <person name="Mortimer T."/>
            <person name="Maboni G."/>
        </authorList>
    </citation>
    <scope>NUCLEOTIDE SEQUENCE</scope>
    <source>
        <strain evidence="11">151108</strain>
    </source>
</reference>
<evidence type="ECO:0000256" key="6">
    <source>
        <dbReference type="ARBA" id="ARBA00022989"/>
    </source>
</evidence>
<feature type="transmembrane region" description="Helical" evidence="8">
    <location>
        <begin position="139"/>
        <end position="161"/>
    </location>
</feature>
<dbReference type="CDD" id="cd06261">
    <property type="entry name" value="TM_PBP2"/>
    <property type="match status" value="1"/>
</dbReference>
<evidence type="ECO:0000313" key="11">
    <source>
        <dbReference type="EMBL" id="XDJ50803.1"/>
    </source>
</evidence>
<dbReference type="EMBL" id="CP158255">
    <property type="protein sequence ID" value="XDJ50803.1"/>
    <property type="molecule type" value="Genomic_DNA"/>
</dbReference>
<evidence type="ECO:0000256" key="5">
    <source>
        <dbReference type="ARBA" id="ARBA00022692"/>
    </source>
</evidence>
<feature type="transmembrane region" description="Helical" evidence="8">
    <location>
        <begin position="101"/>
        <end position="127"/>
    </location>
</feature>
<keyword evidence="6 8" id="KW-1133">Transmembrane helix</keyword>
<evidence type="ECO:0000256" key="9">
    <source>
        <dbReference type="SAM" id="MobiDB-lite"/>
    </source>
</evidence>
<feature type="transmembrane region" description="Helical" evidence="8">
    <location>
        <begin position="289"/>
        <end position="312"/>
    </location>
</feature>
<evidence type="ECO:0000256" key="8">
    <source>
        <dbReference type="RuleBase" id="RU363032"/>
    </source>
</evidence>
<dbReference type="PANTHER" id="PTHR42929">
    <property type="entry name" value="INNER MEMBRANE ABC TRANSPORTER PERMEASE PROTEIN YDCU-RELATED-RELATED"/>
    <property type="match status" value="1"/>
</dbReference>
<dbReference type="AlphaFoldDB" id="A0AB39D958"/>
<comment type="subcellular location">
    <subcellularLocation>
        <location evidence="1 8">Cell membrane</location>
        <topology evidence="1 8">Multi-pass membrane protein</topology>
    </subcellularLocation>
</comment>
<keyword evidence="7 8" id="KW-0472">Membrane</keyword>